<dbReference type="GO" id="GO:0031012">
    <property type="term" value="C:extracellular matrix"/>
    <property type="evidence" value="ECO:0007669"/>
    <property type="project" value="TreeGrafter"/>
</dbReference>
<reference evidence="8" key="1">
    <citation type="journal article" date="2004" name="Nature">
        <title>Genome duplication in the teleost fish Tetraodon nigroviridis reveals the early vertebrate proto-karyotype.</title>
        <authorList>
            <person name="Jaillon O."/>
            <person name="Aury J.-M."/>
            <person name="Brunet F."/>
            <person name="Petit J.-L."/>
            <person name="Stange-Thomann N."/>
            <person name="Mauceli E."/>
            <person name="Bouneau L."/>
            <person name="Fischer C."/>
            <person name="Ozouf-Costaz C."/>
            <person name="Bernot A."/>
            <person name="Nicaud S."/>
            <person name="Jaffe D."/>
            <person name="Fisher S."/>
            <person name="Lutfalla G."/>
            <person name="Dossat C."/>
            <person name="Segurens B."/>
            <person name="Dasilva C."/>
            <person name="Salanoubat M."/>
            <person name="Levy M."/>
            <person name="Boudet N."/>
            <person name="Castellano S."/>
            <person name="Anthouard V."/>
            <person name="Jubin C."/>
            <person name="Castelli V."/>
            <person name="Katinka M."/>
            <person name="Vacherie B."/>
            <person name="Biemont C."/>
            <person name="Skalli Z."/>
            <person name="Cattolico L."/>
            <person name="Poulain J."/>
            <person name="De Berardinis V."/>
            <person name="Cruaud C."/>
            <person name="Duprat S."/>
            <person name="Brottier P."/>
            <person name="Coutanceau J.-P."/>
            <person name="Gouzy J."/>
            <person name="Parra G."/>
            <person name="Lardier G."/>
            <person name="Chapple C."/>
            <person name="McKernan K.J."/>
            <person name="McEwan P."/>
            <person name="Bosak S."/>
            <person name="Kellis M."/>
            <person name="Volff J.-N."/>
            <person name="Guigo R."/>
            <person name="Zody M.C."/>
            <person name="Mesirov J."/>
            <person name="Lindblad-Toh K."/>
            <person name="Birren B."/>
            <person name="Nusbaum C."/>
            <person name="Kahn D."/>
            <person name="Robinson-Rechavi M."/>
            <person name="Laudet V."/>
            <person name="Schachter V."/>
            <person name="Quetier F."/>
            <person name="Saurin W."/>
            <person name="Scarpelli C."/>
            <person name="Wincker P."/>
            <person name="Lander E.S."/>
            <person name="Weissenbach J."/>
            <person name="Roest Crollius H."/>
        </authorList>
    </citation>
    <scope>NUCLEOTIDE SEQUENCE [LARGE SCALE GENOMIC DNA]</scope>
</reference>
<evidence type="ECO:0000256" key="3">
    <source>
        <dbReference type="ARBA" id="ARBA00022530"/>
    </source>
</evidence>
<proteinExistence type="predicted"/>
<dbReference type="GeneTree" id="ENSGT00940000163583"/>
<evidence type="ECO:0000256" key="4">
    <source>
        <dbReference type="ARBA" id="ARBA00023119"/>
    </source>
</evidence>
<feature type="compositionally biased region" description="Gly residues" evidence="5">
    <location>
        <begin position="135"/>
        <end position="144"/>
    </location>
</feature>
<evidence type="ECO:0000256" key="5">
    <source>
        <dbReference type="SAM" id="MobiDB-lite"/>
    </source>
</evidence>
<dbReference type="Pfam" id="PF01410">
    <property type="entry name" value="COLFI"/>
    <property type="match status" value="1"/>
</dbReference>
<evidence type="ECO:0000256" key="1">
    <source>
        <dbReference type="ARBA" id="ARBA00004613"/>
    </source>
</evidence>
<dbReference type="InterPro" id="IPR050149">
    <property type="entry name" value="Collagen_superfamily"/>
</dbReference>
<dbReference type="GO" id="GO:0030020">
    <property type="term" value="F:extracellular matrix structural constituent conferring tensile strength"/>
    <property type="evidence" value="ECO:0007669"/>
    <property type="project" value="TreeGrafter"/>
</dbReference>
<feature type="compositionally biased region" description="Low complexity" evidence="5">
    <location>
        <begin position="22"/>
        <end position="33"/>
    </location>
</feature>
<dbReference type="InParanoid" id="H3DL53"/>
<dbReference type="STRING" id="99883.ENSTNIP00000021251"/>
<dbReference type="Proteomes" id="UP000007303">
    <property type="component" value="Unassembled WGS sequence"/>
</dbReference>
<dbReference type="PANTHER" id="PTHR24023">
    <property type="entry name" value="COLLAGEN ALPHA"/>
    <property type="match status" value="1"/>
</dbReference>
<dbReference type="GO" id="GO:0030198">
    <property type="term" value="P:extracellular matrix organization"/>
    <property type="evidence" value="ECO:0007669"/>
    <property type="project" value="TreeGrafter"/>
</dbReference>
<evidence type="ECO:0000313" key="8">
    <source>
        <dbReference type="Proteomes" id="UP000007303"/>
    </source>
</evidence>
<name>H3DL53_TETNG</name>
<evidence type="ECO:0000313" key="7">
    <source>
        <dbReference type="Ensembl" id="ENSTNIP00000021251.1"/>
    </source>
</evidence>
<dbReference type="GO" id="GO:0005581">
    <property type="term" value="C:collagen trimer"/>
    <property type="evidence" value="ECO:0007669"/>
    <property type="project" value="UniProtKB-KW"/>
</dbReference>
<keyword evidence="4" id="KW-0176">Collagen</keyword>
<protein>
    <recommendedName>
        <fullName evidence="6">Fibrillar collagen NC1 domain-containing protein</fullName>
    </recommendedName>
</protein>
<sequence>GQRGVIGKEGFVGRPGPRADRGLPGLPGERGPPGQKGDPGLPGDRGTPGLKGMVGATGDQGRKGERGAKGQLGEVGNVGMTGLSGFPGPKKQGPNGDVGFRGLLGPKGPMGTLGFTGPVGPEGLMGPMGKPGPRGPKGTGGEMGPQGPQGNPGPRGPPGAPGPSGGGGVFLPSPEARNAKDYSWFLLQSILGAEISLPDQNTEILKTLRHLSTVIERIKKPLGTEENPARVCKDLLDCRHKPDDGWFWIDPNLGCTSDAFKVFCNFTAGGQTCLHPVATDKCREKTVIPEEYQGSKKIWNPQSLSHPSKFFYGSDHSCASARKVQMKFLHLLSTEASQSILLHCLNDLPGRPPDSVGSTGSASHENSTLRFRGWNKQMFEKDTLLEPHVLQDDCKIQDGSWHESHFFFHTQDSRQLPIVDIQTVPAPRPSTRRHIEVSPVCFF</sequence>
<dbReference type="Gene3D" id="2.60.120.1000">
    <property type="match status" value="1"/>
</dbReference>
<dbReference type="InterPro" id="IPR000885">
    <property type="entry name" value="Fib_collagen_C"/>
</dbReference>
<organism evidence="7 8">
    <name type="scientific">Tetraodon nigroviridis</name>
    <name type="common">Spotted green pufferfish</name>
    <name type="synonym">Chelonodon nigroviridis</name>
    <dbReference type="NCBI Taxonomy" id="99883"/>
    <lineage>
        <taxon>Eukaryota</taxon>
        <taxon>Metazoa</taxon>
        <taxon>Chordata</taxon>
        <taxon>Craniata</taxon>
        <taxon>Vertebrata</taxon>
        <taxon>Euteleostomi</taxon>
        <taxon>Actinopterygii</taxon>
        <taxon>Neopterygii</taxon>
        <taxon>Teleostei</taxon>
        <taxon>Neoteleostei</taxon>
        <taxon>Acanthomorphata</taxon>
        <taxon>Eupercaria</taxon>
        <taxon>Tetraodontiformes</taxon>
        <taxon>Tetradontoidea</taxon>
        <taxon>Tetraodontidae</taxon>
        <taxon>Tetraodon</taxon>
    </lineage>
</organism>
<evidence type="ECO:0000259" key="6">
    <source>
        <dbReference type="PROSITE" id="PS51461"/>
    </source>
</evidence>
<reference evidence="7" key="2">
    <citation type="submission" date="2025-08" db="UniProtKB">
        <authorList>
            <consortium name="Ensembl"/>
        </authorList>
    </citation>
    <scope>IDENTIFICATION</scope>
</reference>
<dbReference type="OMA" id="NARQRIT"/>
<feature type="region of interest" description="Disordered" evidence="5">
    <location>
        <begin position="1"/>
        <end position="102"/>
    </location>
</feature>
<dbReference type="SMART" id="SM00038">
    <property type="entry name" value="COLFI"/>
    <property type="match status" value="1"/>
</dbReference>
<dbReference type="GO" id="GO:0005615">
    <property type="term" value="C:extracellular space"/>
    <property type="evidence" value="ECO:0007669"/>
    <property type="project" value="TreeGrafter"/>
</dbReference>
<keyword evidence="2" id="KW-0964">Secreted</keyword>
<reference evidence="7" key="3">
    <citation type="submission" date="2025-09" db="UniProtKB">
        <authorList>
            <consortium name="Ensembl"/>
        </authorList>
    </citation>
    <scope>IDENTIFICATION</scope>
</reference>
<accession>H3DL53</accession>
<feature type="region of interest" description="Disordered" evidence="5">
    <location>
        <begin position="124"/>
        <end position="173"/>
    </location>
</feature>
<dbReference type="InterPro" id="IPR008160">
    <property type="entry name" value="Collagen"/>
</dbReference>
<comment type="subcellular location">
    <subcellularLocation>
        <location evidence="1">Secreted</location>
    </subcellularLocation>
</comment>
<dbReference type="AlphaFoldDB" id="H3DL53"/>
<keyword evidence="8" id="KW-1185">Reference proteome</keyword>
<dbReference type="Pfam" id="PF01391">
    <property type="entry name" value="Collagen"/>
    <property type="match status" value="1"/>
</dbReference>
<dbReference type="PROSITE" id="PS51461">
    <property type="entry name" value="NC1_FIB"/>
    <property type="match status" value="1"/>
</dbReference>
<evidence type="ECO:0000256" key="2">
    <source>
        <dbReference type="ARBA" id="ARBA00022525"/>
    </source>
</evidence>
<feature type="domain" description="Fibrillar collagen NC1" evidence="6">
    <location>
        <begin position="202"/>
        <end position="443"/>
    </location>
</feature>
<dbReference type="Ensembl" id="ENSTNIT00000021486.1">
    <property type="protein sequence ID" value="ENSTNIP00000021251.1"/>
    <property type="gene ID" value="ENSTNIG00000018086.1"/>
</dbReference>
<keyword evidence="3" id="KW-0272">Extracellular matrix</keyword>
<dbReference type="PANTHER" id="PTHR24023:SF1112">
    <property type="entry name" value="COL_CUTICLE_N DOMAIN-CONTAINING PROTEIN-RELATED"/>
    <property type="match status" value="1"/>
</dbReference>